<evidence type="ECO:0000259" key="2">
    <source>
        <dbReference type="Pfam" id="PF01551"/>
    </source>
</evidence>
<sequence length="334" mass="34414">MMRFRTAAIACLLLGGGASGATAQEAGQLGIPLDCDAGRDCFVQQYPDFDPGPGAADPFCGTKTYDGHDGTDIRVLSMADVTRGVKVLALGEGRVLRARDGLADRLLKTPDDRAAVAGRECGNGLVIALSSGLEAQYCHLKRGSIAVRSGDVLQQGDTVGLVGASGAAAFPHVHITLRKAGTVVDPATGRSLSTGCTPTTDQAASLWSAEARQWLADADAPILAIGLAGAPPSYDDLVESGPPPELKAGDGATVGWGWFANLQAGDQTRIVITAPDGRVFSDTTSEQLPRSKAASMQFGGRSRAPVSGVYRLRVEVLRDGEVAAARDASVDVGG</sequence>
<dbReference type="Pfam" id="PF01551">
    <property type="entry name" value="Peptidase_M23"/>
    <property type="match status" value="1"/>
</dbReference>
<feature type="signal peptide" evidence="1">
    <location>
        <begin position="1"/>
        <end position="23"/>
    </location>
</feature>
<evidence type="ECO:0000256" key="1">
    <source>
        <dbReference type="SAM" id="SignalP"/>
    </source>
</evidence>
<name>A0ABS4BDX2_9HYPH</name>
<dbReference type="PANTHER" id="PTHR21666:SF270">
    <property type="entry name" value="MUREIN HYDROLASE ACTIVATOR ENVC"/>
    <property type="match status" value="1"/>
</dbReference>
<dbReference type="InterPro" id="IPR016047">
    <property type="entry name" value="M23ase_b-sheet_dom"/>
</dbReference>
<dbReference type="InterPro" id="IPR011055">
    <property type="entry name" value="Dup_hybrid_motif"/>
</dbReference>
<dbReference type="InterPro" id="IPR050570">
    <property type="entry name" value="Cell_wall_metabolism_enzyme"/>
</dbReference>
<feature type="chain" id="PRO_5045559391" evidence="1">
    <location>
        <begin position="24"/>
        <end position="334"/>
    </location>
</feature>
<gene>
    <name evidence="3" type="ORF">J6595_05080</name>
</gene>
<evidence type="ECO:0000313" key="4">
    <source>
        <dbReference type="Proteomes" id="UP000678276"/>
    </source>
</evidence>
<dbReference type="RefSeq" id="WP_209593344.1">
    <property type="nucleotide sequence ID" value="NZ_JAGJCF010000002.1"/>
</dbReference>
<dbReference type="EMBL" id="JAGJCF010000002">
    <property type="protein sequence ID" value="MBP0614950.1"/>
    <property type="molecule type" value="Genomic_DNA"/>
</dbReference>
<dbReference type="SUPFAM" id="SSF51261">
    <property type="entry name" value="Duplicated hybrid motif"/>
    <property type="match status" value="1"/>
</dbReference>
<accession>A0ABS4BDX2</accession>
<reference evidence="3 4" key="1">
    <citation type="submission" date="2021-04" db="EMBL/GenBank/DDBJ databases">
        <title>Whole genome sequence of Jiella sp. KSK16Y-1.</title>
        <authorList>
            <person name="Tuo L."/>
        </authorList>
    </citation>
    <scope>NUCLEOTIDE SEQUENCE [LARGE SCALE GENOMIC DNA]</scope>
    <source>
        <strain evidence="3 4">KSK16Y-1</strain>
    </source>
</reference>
<dbReference type="Proteomes" id="UP000678276">
    <property type="component" value="Unassembled WGS sequence"/>
</dbReference>
<protein>
    <submittedName>
        <fullName evidence="3">M23 family metallopeptidase</fullName>
    </submittedName>
</protein>
<proteinExistence type="predicted"/>
<dbReference type="CDD" id="cd12797">
    <property type="entry name" value="M23_peptidase"/>
    <property type="match status" value="1"/>
</dbReference>
<feature type="domain" description="M23ase beta-sheet core" evidence="2">
    <location>
        <begin position="68"/>
        <end position="186"/>
    </location>
</feature>
<keyword evidence="4" id="KW-1185">Reference proteome</keyword>
<evidence type="ECO:0000313" key="3">
    <source>
        <dbReference type="EMBL" id="MBP0614950.1"/>
    </source>
</evidence>
<comment type="caution">
    <text evidence="3">The sequence shown here is derived from an EMBL/GenBank/DDBJ whole genome shotgun (WGS) entry which is preliminary data.</text>
</comment>
<organism evidence="3 4">
    <name type="scientific">Jiella mangrovi</name>
    <dbReference type="NCBI Taxonomy" id="2821407"/>
    <lineage>
        <taxon>Bacteria</taxon>
        <taxon>Pseudomonadati</taxon>
        <taxon>Pseudomonadota</taxon>
        <taxon>Alphaproteobacteria</taxon>
        <taxon>Hyphomicrobiales</taxon>
        <taxon>Aurantimonadaceae</taxon>
        <taxon>Jiella</taxon>
    </lineage>
</organism>
<dbReference type="Gene3D" id="2.70.70.10">
    <property type="entry name" value="Glucose Permease (Domain IIA)"/>
    <property type="match status" value="1"/>
</dbReference>
<keyword evidence="1" id="KW-0732">Signal</keyword>
<dbReference type="PANTHER" id="PTHR21666">
    <property type="entry name" value="PEPTIDASE-RELATED"/>
    <property type="match status" value="1"/>
</dbReference>